<dbReference type="Gene3D" id="1.20.58.340">
    <property type="entry name" value="Magnesium transport protein CorA, transmembrane region"/>
    <property type="match status" value="2"/>
</dbReference>
<feature type="transmembrane region" description="Helical" evidence="8">
    <location>
        <begin position="409"/>
        <end position="426"/>
    </location>
</feature>
<dbReference type="InterPro" id="IPR002523">
    <property type="entry name" value="MgTranspt_CorA/ZnTranspt_ZntB"/>
</dbReference>
<keyword evidence="7 8" id="KW-0472">Membrane</keyword>
<comment type="subcellular location">
    <subcellularLocation>
        <location evidence="1">Cell membrane</location>
        <topology evidence="1">Multi-pass membrane protein</topology>
    </subcellularLocation>
</comment>
<dbReference type="GO" id="GO:0005886">
    <property type="term" value="C:plasma membrane"/>
    <property type="evidence" value="ECO:0007669"/>
    <property type="project" value="UniProtKB-SubCell"/>
</dbReference>
<evidence type="ECO:0000256" key="7">
    <source>
        <dbReference type="ARBA" id="ARBA00023136"/>
    </source>
</evidence>
<gene>
    <name evidence="9" type="ORF">BT96DRAFT_1017066</name>
</gene>
<evidence type="ECO:0008006" key="11">
    <source>
        <dbReference type="Google" id="ProtNLM"/>
    </source>
</evidence>
<name>A0A6A4I1R4_9AGAR</name>
<evidence type="ECO:0000256" key="2">
    <source>
        <dbReference type="ARBA" id="ARBA00009765"/>
    </source>
</evidence>
<dbReference type="Proteomes" id="UP000799118">
    <property type="component" value="Unassembled WGS sequence"/>
</dbReference>
<keyword evidence="10" id="KW-1185">Reference proteome</keyword>
<evidence type="ECO:0000256" key="5">
    <source>
        <dbReference type="ARBA" id="ARBA00022692"/>
    </source>
</evidence>
<dbReference type="InterPro" id="IPR045863">
    <property type="entry name" value="CorA_TM1_TM2"/>
</dbReference>
<dbReference type="OrthoDB" id="165352at2759"/>
<evidence type="ECO:0000313" key="9">
    <source>
        <dbReference type="EMBL" id="KAE9403358.1"/>
    </source>
</evidence>
<evidence type="ECO:0000256" key="8">
    <source>
        <dbReference type="SAM" id="Phobius"/>
    </source>
</evidence>
<evidence type="ECO:0000313" key="10">
    <source>
        <dbReference type="Proteomes" id="UP000799118"/>
    </source>
</evidence>
<keyword evidence="4" id="KW-1003">Cell membrane</keyword>
<keyword evidence="3" id="KW-0813">Transport</keyword>
<dbReference type="InterPro" id="IPR045861">
    <property type="entry name" value="CorA_cytoplasmic_dom"/>
</dbReference>
<dbReference type="GO" id="GO:0000287">
    <property type="term" value="F:magnesium ion binding"/>
    <property type="evidence" value="ECO:0007669"/>
    <property type="project" value="TreeGrafter"/>
</dbReference>
<comment type="similarity">
    <text evidence="2">Belongs to the CorA metal ion transporter (MIT) (TC 1.A.35) family.</text>
</comment>
<proteinExistence type="inferred from homology"/>
<evidence type="ECO:0000256" key="6">
    <source>
        <dbReference type="ARBA" id="ARBA00022989"/>
    </source>
</evidence>
<evidence type="ECO:0000256" key="1">
    <source>
        <dbReference type="ARBA" id="ARBA00004651"/>
    </source>
</evidence>
<dbReference type="GO" id="GO:0015087">
    <property type="term" value="F:cobalt ion transmembrane transporter activity"/>
    <property type="evidence" value="ECO:0007669"/>
    <property type="project" value="TreeGrafter"/>
</dbReference>
<dbReference type="GO" id="GO:0015095">
    <property type="term" value="F:magnesium ion transmembrane transporter activity"/>
    <property type="evidence" value="ECO:0007669"/>
    <property type="project" value="TreeGrafter"/>
</dbReference>
<dbReference type="EMBL" id="ML769426">
    <property type="protein sequence ID" value="KAE9403358.1"/>
    <property type="molecule type" value="Genomic_DNA"/>
</dbReference>
<dbReference type="GO" id="GO:0050897">
    <property type="term" value="F:cobalt ion binding"/>
    <property type="evidence" value="ECO:0007669"/>
    <property type="project" value="TreeGrafter"/>
</dbReference>
<organism evidence="9 10">
    <name type="scientific">Gymnopus androsaceus JB14</name>
    <dbReference type="NCBI Taxonomy" id="1447944"/>
    <lineage>
        <taxon>Eukaryota</taxon>
        <taxon>Fungi</taxon>
        <taxon>Dikarya</taxon>
        <taxon>Basidiomycota</taxon>
        <taxon>Agaricomycotina</taxon>
        <taxon>Agaricomycetes</taxon>
        <taxon>Agaricomycetidae</taxon>
        <taxon>Agaricales</taxon>
        <taxon>Marasmiineae</taxon>
        <taxon>Omphalotaceae</taxon>
        <taxon>Gymnopus</taxon>
    </lineage>
</organism>
<dbReference type="AlphaFoldDB" id="A0A6A4I1R4"/>
<evidence type="ECO:0000256" key="3">
    <source>
        <dbReference type="ARBA" id="ARBA00022448"/>
    </source>
</evidence>
<keyword evidence="5 8" id="KW-0812">Transmembrane</keyword>
<sequence>MNSNAKPPMDRFRATVHKVITLNRASTIIASYGAGAEPGINPRHPSADFRFRGSVREACEIRVVDYSPVSISSRRMSNKELIDMLTDPVVSERPPWAKVRWIDVSGISWDVLKVLAIKYNIHPLALENILHTHSKSTSSKADYYLHHLFLRIVCLELRDDSNIIPSDAQRNLVMDVDELDSDSEDTERGGADINSDEIAAVQVEVLKQRERVKVNVFPIFILLFRDGTVISIHPATTAQLNEPILNRLSGANTLLRSTSDASFLVQSLLDLTVDKAIEATEAYETKLKKFEKELLLRPKMHTIRSLHILNADVSVHHRILEPLKQVIYGLRRYDLDRCIALLDLPAGEEKKVKVNGYISHTAKIYLADVNDHIDYVLGRLDTIYHLGENLISYSFNLTSYDMNVVMKRLTLVTVICLPLTFLTGYGGMNFEDMWWTSVGSGSHTDIWFWIVTLPVMAVVMPFFFIPDLQRLYHTVKHKQDSQKALRSYHQSRQA</sequence>
<dbReference type="SUPFAM" id="SSF144083">
    <property type="entry name" value="Magnesium transport protein CorA, transmembrane region"/>
    <property type="match status" value="1"/>
</dbReference>
<reference evidence="9" key="1">
    <citation type="journal article" date="2019" name="Environ. Microbiol.">
        <title>Fungal ecological strategies reflected in gene transcription - a case study of two litter decomposers.</title>
        <authorList>
            <person name="Barbi F."/>
            <person name="Kohler A."/>
            <person name="Barry K."/>
            <person name="Baskaran P."/>
            <person name="Daum C."/>
            <person name="Fauchery L."/>
            <person name="Ihrmark K."/>
            <person name="Kuo A."/>
            <person name="LaButti K."/>
            <person name="Lipzen A."/>
            <person name="Morin E."/>
            <person name="Grigoriev I.V."/>
            <person name="Henrissat B."/>
            <person name="Lindahl B."/>
            <person name="Martin F."/>
        </authorList>
    </citation>
    <scope>NUCLEOTIDE SEQUENCE</scope>
    <source>
        <strain evidence="9">JB14</strain>
    </source>
</reference>
<accession>A0A6A4I1R4</accession>
<dbReference type="Pfam" id="PF01544">
    <property type="entry name" value="CorA"/>
    <property type="match status" value="1"/>
</dbReference>
<dbReference type="PANTHER" id="PTHR46494:SF1">
    <property type="entry name" value="CORA FAMILY METAL ION TRANSPORTER (EUROFUNG)"/>
    <property type="match status" value="1"/>
</dbReference>
<keyword evidence="6 8" id="KW-1133">Transmembrane helix</keyword>
<dbReference type="SUPFAM" id="SSF143865">
    <property type="entry name" value="CorA soluble domain-like"/>
    <property type="match status" value="1"/>
</dbReference>
<dbReference type="Gene3D" id="3.30.460.20">
    <property type="entry name" value="CorA soluble domain-like"/>
    <property type="match status" value="1"/>
</dbReference>
<protein>
    <recommendedName>
        <fullName evidence="11">Cora-domain-containing protein</fullName>
    </recommendedName>
</protein>
<feature type="transmembrane region" description="Helical" evidence="8">
    <location>
        <begin position="446"/>
        <end position="465"/>
    </location>
</feature>
<dbReference type="PANTHER" id="PTHR46494">
    <property type="entry name" value="CORA FAMILY METAL ION TRANSPORTER (EUROFUNG)"/>
    <property type="match status" value="1"/>
</dbReference>
<evidence type="ECO:0000256" key="4">
    <source>
        <dbReference type="ARBA" id="ARBA00022475"/>
    </source>
</evidence>